<dbReference type="Proteomes" id="UP001234297">
    <property type="component" value="Chromosome 2"/>
</dbReference>
<comment type="caution">
    <text evidence="1">The sequence shown here is derived from an EMBL/GenBank/DDBJ whole genome shotgun (WGS) entry which is preliminary data.</text>
</comment>
<keyword evidence="2" id="KW-1185">Reference proteome</keyword>
<proteinExistence type="predicted"/>
<dbReference type="EMBL" id="CM056810">
    <property type="protein sequence ID" value="KAJ8644546.1"/>
    <property type="molecule type" value="Genomic_DNA"/>
</dbReference>
<gene>
    <name evidence="1" type="ORF">MRB53_006294</name>
</gene>
<accession>A0ACC2MFK4</accession>
<name>A0ACC2MFK4_PERAE</name>
<protein>
    <submittedName>
        <fullName evidence="1">Uncharacterized protein</fullName>
    </submittedName>
</protein>
<organism evidence="1 2">
    <name type="scientific">Persea americana</name>
    <name type="common">Avocado</name>
    <dbReference type="NCBI Taxonomy" id="3435"/>
    <lineage>
        <taxon>Eukaryota</taxon>
        <taxon>Viridiplantae</taxon>
        <taxon>Streptophyta</taxon>
        <taxon>Embryophyta</taxon>
        <taxon>Tracheophyta</taxon>
        <taxon>Spermatophyta</taxon>
        <taxon>Magnoliopsida</taxon>
        <taxon>Magnoliidae</taxon>
        <taxon>Laurales</taxon>
        <taxon>Lauraceae</taxon>
        <taxon>Persea</taxon>
    </lineage>
</organism>
<evidence type="ECO:0000313" key="1">
    <source>
        <dbReference type="EMBL" id="KAJ8644546.1"/>
    </source>
</evidence>
<sequence length="589" mass="64973">MCVCNCFHSMPIACNVSLTDYCPASLYFVPTKPISIEETAALFRVNAGAINKTVDGFAIMVNCSCPAEHDWFVWRTDYTIEWGDTWESISLKFGSFVVKKPEKQLFDSQTVTLDLLCSCSKGQRVVTYRVVTGDTLFTICSRFGADLNETEQLNRLPNPSLIHSGDVVFIPTSGLGHLLVDANDSEVSRTSKNRSHVYLEILLSVVAVILVLSVFIFLVHRKRRKHEQSEPSAGLECSPSCFTFLSSSIGCSSLPGLYSSSKESGDSVISAFSSEKSTVFQYSEVLDATSNFSASLKIGQGSYGSVYLGKLRGTDVAIKQMKNTKSKEFLAELNILCKVHHTNLIELIGYASGGDSLFLVYEFAQNGALSDHLHNPAMRGYKSLPWTTRVGIALDAAKGLEYIHMHTKPYYVHRDVKTSNILLDSNFRAKIADFGLVKLLESSPESGATASKVVGTFGYLAPEYIRDGCVTAKSDVYSYGVVLMELITGKPALSRTASTENNQCTEHRSVVTFMLSALEDDHNPMAHLVQCVDPNLTHYHKDSLLQVALLSKDCVDDDRNRRPDMSKVAVRLSHILECSMEWEGGGWPI</sequence>
<evidence type="ECO:0000313" key="2">
    <source>
        <dbReference type="Proteomes" id="UP001234297"/>
    </source>
</evidence>
<reference evidence="1 2" key="1">
    <citation type="journal article" date="2022" name="Hortic Res">
        <title>A haplotype resolved chromosomal level avocado genome allows analysis of novel avocado genes.</title>
        <authorList>
            <person name="Nath O."/>
            <person name="Fletcher S.J."/>
            <person name="Hayward A."/>
            <person name="Shaw L.M."/>
            <person name="Masouleh A.K."/>
            <person name="Furtado A."/>
            <person name="Henry R.J."/>
            <person name="Mitter N."/>
        </authorList>
    </citation>
    <scope>NUCLEOTIDE SEQUENCE [LARGE SCALE GENOMIC DNA]</scope>
    <source>
        <strain evidence="2">cv. Hass</strain>
    </source>
</reference>